<feature type="region of interest" description="Disordered" evidence="2">
    <location>
        <begin position="397"/>
        <end position="420"/>
    </location>
</feature>
<keyword evidence="3" id="KW-0472">Membrane</keyword>
<sequence>MLLHLGQMWFRVPLWGAVCAALCFFPTKDSRCPEQSARYNLKTARRLLLIVNLANLLSVSGSNILLGVFAADVSSGQTSEEDDGVLTGVPPVTLEQGAPLLPQQTEGPVAPEGPSARSPPSAEVKDSSASSGSPSPPGAEVSPQGTGRPTSEAQPVESARSSDSEGGDTEVAHFTQPKLRSCTLSLDKLRRMVENLRDLQARWPSQDEDTHVAHAIEQRKQQLGIQNPTPQTVAYWVRVAKNCFRRRAHLHRARIQQLRAQLEAERQKLLDIVNLPVQTTDSPAEASGEGPGARSSVPAADTSATAHRIFGGTPLLPNFEDIYVWRLRAMHHERYLCRREKAQFYRQFLDRRLRKNPDADQKTVTSWRRAAQRAFSSSKSVSRIRDRRRMALLQEEEERLRSSLASDPGAPADTGSPPFGEGKTGCWLCYGREPATVPAIQVEPPEPERPPQETGPTEDPLEGPSGIGGSSGSGGLAAFDPTEDPLEGPSGTAGSSGSVGLAISSSSPEKGNQPIHSRSPIRTRSVTRRLPQRAMHSASESMESASESEDNSTEEQQSVAPHDTGAAAAPSAEPQQPGGTLETPYTVIPGKRPRESSTGDSSERTAGHGTEDYPGLLLPFKKRRLWTVTTEPAQPSGPTATHSPPTARQRSPHSVASPRSSPRTASPRPSPPTARPISSPGTAGPISSPPTARPISSPGTAGPISSPPTARPLSSPGTAGPISSPPTARPLSSPRTASLISSPTAS</sequence>
<reference evidence="4 5" key="1">
    <citation type="submission" date="2017-10" db="EMBL/GenBank/DDBJ databases">
        <authorList>
            <person name="Sibley D."/>
            <person name="Venepally P."/>
            <person name="Karamycheva S."/>
            <person name="Hadjithomas M."/>
            <person name="Khan A."/>
            <person name="Brunk B."/>
            <person name="Roos D."/>
            <person name="Caler E."/>
            <person name="Lorenzi H."/>
        </authorList>
    </citation>
    <scope>NUCLEOTIDE SEQUENCE [LARGE SCALE GENOMIC DNA]</scope>
    <source>
        <strain evidence="4 5">CAST</strain>
    </source>
</reference>
<feature type="region of interest" description="Disordered" evidence="2">
    <location>
        <begin position="280"/>
        <end position="300"/>
    </location>
</feature>
<feature type="non-terminal residue" evidence="4">
    <location>
        <position position="746"/>
    </location>
</feature>
<feature type="compositionally biased region" description="Low complexity" evidence="2">
    <location>
        <begin position="495"/>
        <end position="507"/>
    </location>
</feature>
<feature type="compositionally biased region" description="Basic residues" evidence="2">
    <location>
        <begin position="519"/>
        <end position="531"/>
    </location>
</feature>
<organism evidence="4 5">
    <name type="scientific">Toxoplasma gondii CAST</name>
    <dbReference type="NCBI Taxonomy" id="943122"/>
    <lineage>
        <taxon>Eukaryota</taxon>
        <taxon>Sar</taxon>
        <taxon>Alveolata</taxon>
        <taxon>Apicomplexa</taxon>
        <taxon>Conoidasida</taxon>
        <taxon>Coccidia</taxon>
        <taxon>Eucoccidiorida</taxon>
        <taxon>Eimeriorina</taxon>
        <taxon>Sarcocystidae</taxon>
        <taxon>Toxoplasma</taxon>
    </lineage>
</organism>
<feature type="compositionally biased region" description="Polar residues" evidence="2">
    <location>
        <begin position="143"/>
        <end position="153"/>
    </location>
</feature>
<feature type="compositionally biased region" description="Low complexity" evidence="2">
    <location>
        <begin position="565"/>
        <end position="579"/>
    </location>
</feature>
<feature type="compositionally biased region" description="Polar residues" evidence="2">
    <location>
        <begin position="627"/>
        <end position="649"/>
    </location>
</feature>
<dbReference type="EMBL" id="AHIV02001411">
    <property type="protein sequence ID" value="RQX70136.1"/>
    <property type="molecule type" value="Genomic_DNA"/>
</dbReference>
<evidence type="ECO:0000256" key="3">
    <source>
        <dbReference type="SAM" id="Phobius"/>
    </source>
</evidence>
<dbReference type="PRINTS" id="PR01217">
    <property type="entry name" value="PRICHEXTENSN"/>
</dbReference>
<feature type="region of interest" description="Disordered" evidence="2">
    <location>
        <begin position="437"/>
        <end position="746"/>
    </location>
</feature>
<dbReference type="VEuPathDB" id="ToxoDB:TGCAST_236670A"/>
<feature type="compositionally biased region" description="Polar residues" evidence="2">
    <location>
        <begin position="733"/>
        <end position="746"/>
    </location>
</feature>
<feature type="transmembrane region" description="Helical" evidence="3">
    <location>
        <begin position="6"/>
        <end position="26"/>
    </location>
</feature>
<dbReference type="AlphaFoldDB" id="A0A425HVA8"/>
<evidence type="ECO:0000256" key="1">
    <source>
        <dbReference type="SAM" id="Coils"/>
    </source>
</evidence>
<feature type="region of interest" description="Disordered" evidence="2">
    <location>
        <begin position="102"/>
        <end position="175"/>
    </location>
</feature>
<proteinExistence type="predicted"/>
<keyword evidence="1" id="KW-0175">Coiled coil</keyword>
<keyword evidence="3" id="KW-1133">Transmembrane helix</keyword>
<evidence type="ECO:0000313" key="4">
    <source>
        <dbReference type="EMBL" id="RQX70136.1"/>
    </source>
</evidence>
<gene>
    <name evidence="4" type="ORF">TGCAST_236670A</name>
</gene>
<evidence type="ECO:0000313" key="5">
    <source>
        <dbReference type="Proteomes" id="UP000284452"/>
    </source>
</evidence>
<keyword evidence="3 4" id="KW-0812">Transmembrane</keyword>
<feature type="coiled-coil region" evidence="1">
    <location>
        <begin position="248"/>
        <end position="275"/>
    </location>
</feature>
<evidence type="ECO:0000256" key="2">
    <source>
        <dbReference type="SAM" id="MobiDB-lite"/>
    </source>
</evidence>
<accession>A0A425HVA8</accession>
<feature type="transmembrane region" description="Helical" evidence="3">
    <location>
        <begin position="47"/>
        <end position="71"/>
    </location>
</feature>
<feature type="compositionally biased region" description="Basic and acidic residues" evidence="2">
    <location>
        <begin position="592"/>
        <end position="611"/>
    </location>
</feature>
<comment type="caution">
    <text evidence="4">The sequence shown here is derived from an EMBL/GenBank/DDBJ whole genome shotgun (WGS) entry which is preliminary data.</text>
</comment>
<name>A0A425HVA8_TOXGO</name>
<feature type="compositionally biased region" description="Polar residues" evidence="2">
    <location>
        <begin position="508"/>
        <end position="518"/>
    </location>
</feature>
<dbReference type="Proteomes" id="UP000284452">
    <property type="component" value="Unassembled WGS sequence"/>
</dbReference>
<feature type="compositionally biased region" description="Gly residues" evidence="2">
    <location>
        <begin position="465"/>
        <end position="475"/>
    </location>
</feature>
<feature type="compositionally biased region" description="Low complexity" evidence="2">
    <location>
        <begin position="654"/>
        <end position="667"/>
    </location>
</feature>
<protein>
    <submittedName>
        <fullName evidence="4">Putative transmembrane protein</fullName>
    </submittedName>
</protein>